<feature type="transmembrane region" description="Helical" evidence="6">
    <location>
        <begin position="346"/>
        <end position="363"/>
    </location>
</feature>
<dbReference type="AlphaFoldDB" id="A0A8S1EGH0"/>
<evidence type="ECO:0000256" key="6">
    <source>
        <dbReference type="SAM" id="Phobius"/>
    </source>
</evidence>
<dbReference type="Pfam" id="PF00999">
    <property type="entry name" value="Na_H_Exchanger"/>
    <property type="match status" value="1"/>
</dbReference>
<evidence type="ECO:0000313" key="9">
    <source>
        <dbReference type="Proteomes" id="UP000494206"/>
    </source>
</evidence>
<name>A0A8S1EGH0_9PELO</name>
<feature type="transmembrane region" description="Helical" evidence="6">
    <location>
        <begin position="257"/>
        <end position="277"/>
    </location>
</feature>
<feature type="transmembrane region" description="Helical" evidence="6">
    <location>
        <begin position="442"/>
        <end position="466"/>
    </location>
</feature>
<feature type="transmembrane region" description="Helical" evidence="6">
    <location>
        <begin position="406"/>
        <end position="430"/>
    </location>
</feature>
<gene>
    <name evidence="8" type="ORF">CBOVIS_LOCUS2907</name>
</gene>
<keyword evidence="4 6" id="KW-1133">Transmembrane helix</keyword>
<dbReference type="InterPro" id="IPR051843">
    <property type="entry name" value="CPA1_transporter"/>
</dbReference>
<dbReference type="EMBL" id="CADEPM010000002">
    <property type="protein sequence ID" value="CAB3399850.1"/>
    <property type="molecule type" value="Genomic_DNA"/>
</dbReference>
<feature type="transmembrane region" description="Helical" evidence="6">
    <location>
        <begin position="67"/>
        <end position="84"/>
    </location>
</feature>
<feature type="transmembrane region" description="Helical" evidence="6">
    <location>
        <begin position="375"/>
        <end position="394"/>
    </location>
</feature>
<dbReference type="OrthoDB" id="423807at2759"/>
<feature type="transmembrane region" description="Helical" evidence="6">
    <location>
        <begin position="91"/>
        <end position="109"/>
    </location>
</feature>
<feature type="transmembrane region" description="Helical" evidence="6">
    <location>
        <begin position="20"/>
        <end position="40"/>
    </location>
</feature>
<protein>
    <recommendedName>
        <fullName evidence="7">Cation/H+ exchanger transmembrane domain-containing protein</fullName>
    </recommendedName>
</protein>
<evidence type="ECO:0000256" key="1">
    <source>
        <dbReference type="ARBA" id="ARBA00004141"/>
    </source>
</evidence>
<evidence type="ECO:0000256" key="2">
    <source>
        <dbReference type="ARBA" id="ARBA00007367"/>
    </source>
</evidence>
<feature type="transmembrane region" description="Helical" evidence="6">
    <location>
        <begin position="226"/>
        <end position="245"/>
    </location>
</feature>
<feature type="domain" description="Cation/H+ exchanger transmembrane" evidence="7">
    <location>
        <begin position="80"/>
        <end position="456"/>
    </location>
</feature>
<keyword evidence="3 6" id="KW-0812">Transmembrane</keyword>
<dbReference type="PANTHER" id="PTHR31102">
    <property type="match status" value="1"/>
</dbReference>
<keyword evidence="9" id="KW-1185">Reference proteome</keyword>
<dbReference type="Gene3D" id="1.20.1530.20">
    <property type="match status" value="1"/>
</dbReference>
<evidence type="ECO:0000259" key="7">
    <source>
        <dbReference type="Pfam" id="PF00999"/>
    </source>
</evidence>
<dbReference type="Proteomes" id="UP000494206">
    <property type="component" value="Unassembled WGS sequence"/>
</dbReference>
<evidence type="ECO:0000256" key="4">
    <source>
        <dbReference type="ARBA" id="ARBA00022989"/>
    </source>
</evidence>
<evidence type="ECO:0000256" key="5">
    <source>
        <dbReference type="ARBA" id="ARBA00023136"/>
    </source>
</evidence>
<dbReference type="PANTHER" id="PTHR31102:SF18">
    <property type="entry name" value="CATION_H+ EXCHANGER DOMAIN-CONTAINING PROTEIN"/>
    <property type="match status" value="1"/>
</dbReference>
<evidence type="ECO:0000256" key="3">
    <source>
        <dbReference type="ARBA" id="ARBA00022692"/>
    </source>
</evidence>
<dbReference type="InterPro" id="IPR006153">
    <property type="entry name" value="Cation/H_exchanger_TM"/>
</dbReference>
<organism evidence="8 9">
    <name type="scientific">Caenorhabditis bovis</name>
    <dbReference type="NCBI Taxonomy" id="2654633"/>
    <lineage>
        <taxon>Eukaryota</taxon>
        <taxon>Metazoa</taxon>
        <taxon>Ecdysozoa</taxon>
        <taxon>Nematoda</taxon>
        <taxon>Chromadorea</taxon>
        <taxon>Rhabditida</taxon>
        <taxon>Rhabditina</taxon>
        <taxon>Rhabditomorpha</taxon>
        <taxon>Rhabditoidea</taxon>
        <taxon>Rhabditidae</taxon>
        <taxon>Peloderinae</taxon>
        <taxon>Caenorhabditis</taxon>
    </lineage>
</organism>
<feature type="transmembrane region" description="Helical" evidence="6">
    <location>
        <begin position="152"/>
        <end position="177"/>
    </location>
</feature>
<comment type="caution">
    <text evidence="8">The sequence shown here is derived from an EMBL/GenBank/DDBJ whole genome shotgun (WGS) entry which is preliminary data.</text>
</comment>
<comment type="subcellular location">
    <subcellularLocation>
        <location evidence="1">Membrane</location>
        <topology evidence="1">Multi-pass membrane protein</topology>
    </subcellularLocation>
</comment>
<dbReference type="InterPro" id="IPR038770">
    <property type="entry name" value="Na+/solute_symporter_sf"/>
</dbReference>
<dbReference type="GO" id="GO:1902600">
    <property type="term" value="P:proton transmembrane transport"/>
    <property type="evidence" value="ECO:0007669"/>
    <property type="project" value="InterPro"/>
</dbReference>
<sequence length="548" mass="60555">MKAWKELMNAFVKTVSNRHVNEITTFFLIALGYYVTLMAVTGQNFANPLEPITYSKTLNLNNAANEILQSIVSVFIIVVISLIIGKIVKIVYIPTLIGCMVFGIAIKNIAVFNEFFYINSYWQFILRKLSLVTIIIRWGISINVKFIKENYVFPAILGIGSATAEALAIFVVAVLFFNFSPALAIICGFVVGTVSPAVAGPVLGYLRRKNIGMEKRIPDIVPAACCFDNCFSLLIFSLTAAVTFTNESPIPTLVKNIGAIVLAVVIGLVIGFVIRYFPRGDVRHTHLGRFMILTSMSYGVIMGMIAMGYQFPGIVASLVICCVSGTKWREDNPKKIDVLVHQCDNFWYFLCVPVLFTLVGYTFDFSKISLYDVKVALILLIAGSLIRLIVSMVLSASAQFNLREQFIIGLCLVPKATVQCALAPSLILLTDDFPELREKTQLIITICIIAVLVTSPIVDILLYVLAPRLLRQSSSQTVHISGVQLVQDSSGNLDTKTSNSIFTNDDAITFEKFRALYGNASSNSPFNNSQMNNTRPTYQYVNKSAVYS</sequence>
<feature type="transmembrane region" description="Helical" evidence="6">
    <location>
        <begin position="298"/>
        <end position="326"/>
    </location>
</feature>
<dbReference type="GO" id="GO:0016020">
    <property type="term" value="C:membrane"/>
    <property type="evidence" value="ECO:0007669"/>
    <property type="project" value="UniProtKB-SubCell"/>
</dbReference>
<feature type="transmembrane region" description="Helical" evidence="6">
    <location>
        <begin position="121"/>
        <end position="140"/>
    </location>
</feature>
<reference evidence="8 9" key="1">
    <citation type="submission" date="2020-04" db="EMBL/GenBank/DDBJ databases">
        <authorList>
            <person name="Laetsch R D."/>
            <person name="Stevens L."/>
            <person name="Kumar S."/>
            <person name="Blaxter L. M."/>
        </authorList>
    </citation>
    <scope>NUCLEOTIDE SEQUENCE [LARGE SCALE GENOMIC DNA]</scope>
</reference>
<proteinExistence type="inferred from homology"/>
<comment type="similarity">
    <text evidence="2">Belongs to the monovalent cation:proton antiporter 1 (CPA1) transporter (TC 2.A.36) family.</text>
</comment>
<dbReference type="GO" id="GO:0015297">
    <property type="term" value="F:antiporter activity"/>
    <property type="evidence" value="ECO:0007669"/>
    <property type="project" value="InterPro"/>
</dbReference>
<feature type="transmembrane region" description="Helical" evidence="6">
    <location>
        <begin position="183"/>
        <end position="206"/>
    </location>
</feature>
<accession>A0A8S1EGH0</accession>
<evidence type="ECO:0000313" key="8">
    <source>
        <dbReference type="EMBL" id="CAB3399850.1"/>
    </source>
</evidence>
<keyword evidence="5 6" id="KW-0472">Membrane</keyword>